<dbReference type="Gene3D" id="3.40.50.10330">
    <property type="entry name" value="Probable inorganic polyphosphate/atp-NAD kinase, domain 1"/>
    <property type="match status" value="1"/>
</dbReference>
<dbReference type="Gene3D" id="2.60.200.40">
    <property type="match status" value="1"/>
</dbReference>
<dbReference type="Pfam" id="PF00781">
    <property type="entry name" value="DAGK_cat"/>
    <property type="match status" value="1"/>
</dbReference>
<keyword evidence="4" id="KW-0418">Kinase</keyword>
<comment type="cofactor">
    <cofactor evidence="1">
        <name>Mg(2+)</name>
        <dbReference type="ChEBI" id="CHEBI:18420"/>
    </cofactor>
</comment>
<feature type="domain" description="DAGKc" evidence="3">
    <location>
        <begin position="1"/>
        <end position="144"/>
    </location>
</feature>
<gene>
    <name evidence="4" type="ORF">C1I99_18160</name>
</gene>
<evidence type="ECO:0000256" key="1">
    <source>
        <dbReference type="ARBA" id="ARBA00001946"/>
    </source>
</evidence>
<comment type="similarity">
    <text evidence="2">Belongs to the diacylglycerol/lipid kinase family.</text>
</comment>
<dbReference type="GO" id="GO:0004143">
    <property type="term" value="F:ATP-dependent diacylglycerol kinase activity"/>
    <property type="evidence" value="ECO:0007669"/>
    <property type="project" value="TreeGrafter"/>
</dbReference>
<dbReference type="PROSITE" id="PS50146">
    <property type="entry name" value="DAGK"/>
    <property type="match status" value="1"/>
</dbReference>
<protein>
    <submittedName>
        <fullName evidence="4">Diacylglycerol kinase</fullName>
    </submittedName>
</protein>
<dbReference type="RefSeq" id="WP_111135419.1">
    <property type="nucleotide sequence ID" value="NZ_POUB01000126.1"/>
</dbReference>
<evidence type="ECO:0000313" key="4">
    <source>
        <dbReference type="EMBL" id="PZF95454.1"/>
    </source>
</evidence>
<sequence>MRAVLVVNPKATTTSERSRDVLVRALRSEVDLSVRYTRRRGHATALAREAAEEGVDVVVTLGGDGTVNEVVNGLMSAQPPTVPTGATPAERLPALATVPGGSTNVFARALGLPREWPDGTSMILEGLRLGRHRTIGLGRADDRYFTFCAGFGVDAAVINRVERARRRGRVSTPALYFRSTVSQYFLGSDRRHPAISLERPGEPAEGELATVIIQNTAPWTYLGDREINPNPEASFDLGLDVFALRQLRVASTTRTVTQSFSRRPDPHGKQVLRLHDVAEFTLLSSRPQAFQLDGDYLGEREKVRFTSIPAALRVIC</sequence>
<evidence type="ECO:0000259" key="3">
    <source>
        <dbReference type="PROSITE" id="PS50146"/>
    </source>
</evidence>
<evidence type="ECO:0000313" key="5">
    <source>
        <dbReference type="Proteomes" id="UP000248749"/>
    </source>
</evidence>
<comment type="caution">
    <text evidence="4">The sequence shown here is derived from an EMBL/GenBank/DDBJ whole genome shotgun (WGS) entry which is preliminary data.</text>
</comment>
<evidence type="ECO:0000256" key="2">
    <source>
        <dbReference type="ARBA" id="ARBA00005983"/>
    </source>
</evidence>
<dbReference type="Proteomes" id="UP000248749">
    <property type="component" value="Unassembled WGS sequence"/>
</dbReference>
<reference evidence="4 5" key="1">
    <citation type="submission" date="2018-01" db="EMBL/GenBank/DDBJ databases">
        <title>Draft genome sequence of Salinispora sp. 13K206.</title>
        <authorList>
            <person name="Sahin N."/>
            <person name="Saygin H."/>
            <person name="Ay H."/>
        </authorList>
    </citation>
    <scope>NUCLEOTIDE SEQUENCE [LARGE SCALE GENOMIC DNA]</scope>
    <source>
        <strain evidence="4 5">13K206</strain>
    </source>
</reference>
<dbReference type="PANTHER" id="PTHR12358:SF106">
    <property type="entry name" value="LIPID KINASE YEGS"/>
    <property type="match status" value="1"/>
</dbReference>
<accession>A0A2W2CQG5</accession>
<dbReference type="InterPro" id="IPR017438">
    <property type="entry name" value="ATP-NAD_kinase_N"/>
</dbReference>
<dbReference type="GO" id="GO:0005886">
    <property type="term" value="C:plasma membrane"/>
    <property type="evidence" value="ECO:0007669"/>
    <property type="project" value="TreeGrafter"/>
</dbReference>
<dbReference type="InterPro" id="IPR050187">
    <property type="entry name" value="Lipid_Phosphate_FormReg"/>
</dbReference>
<name>A0A2W2CQG5_9ACTN</name>
<dbReference type="InterPro" id="IPR001206">
    <property type="entry name" value="Diacylglycerol_kinase_cat_dom"/>
</dbReference>
<proteinExistence type="inferred from homology"/>
<dbReference type="InterPro" id="IPR016064">
    <property type="entry name" value="NAD/diacylglycerol_kinase_sf"/>
</dbReference>
<dbReference type="SUPFAM" id="SSF111331">
    <property type="entry name" value="NAD kinase/diacylglycerol kinase-like"/>
    <property type="match status" value="1"/>
</dbReference>
<dbReference type="AlphaFoldDB" id="A0A2W2CQG5"/>
<organism evidence="4 5">
    <name type="scientific">Micromonospora deserti</name>
    <dbReference type="NCBI Taxonomy" id="2070366"/>
    <lineage>
        <taxon>Bacteria</taxon>
        <taxon>Bacillati</taxon>
        <taxon>Actinomycetota</taxon>
        <taxon>Actinomycetes</taxon>
        <taxon>Micromonosporales</taxon>
        <taxon>Micromonosporaceae</taxon>
        <taxon>Micromonospora</taxon>
    </lineage>
</organism>
<keyword evidence="4" id="KW-0808">Transferase</keyword>
<dbReference type="EMBL" id="POUB01000126">
    <property type="protein sequence ID" value="PZF95454.1"/>
    <property type="molecule type" value="Genomic_DNA"/>
</dbReference>
<keyword evidence="5" id="KW-1185">Reference proteome</keyword>
<dbReference type="SMART" id="SM00046">
    <property type="entry name" value="DAGKc"/>
    <property type="match status" value="1"/>
</dbReference>
<dbReference type="OrthoDB" id="142078at2"/>
<dbReference type="PANTHER" id="PTHR12358">
    <property type="entry name" value="SPHINGOSINE KINASE"/>
    <property type="match status" value="1"/>
</dbReference>